<dbReference type="Pfam" id="PF07819">
    <property type="entry name" value="PGAP1"/>
    <property type="match status" value="1"/>
</dbReference>
<reference evidence="3" key="1">
    <citation type="journal article" date="2020" name="Sci. Rep.">
        <title>Chromosome-scale genome assembly for the duckweed Spirodela intermedia, integrating cytogenetic maps, PacBio and Oxford Nanopore libraries.</title>
        <authorList>
            <person name="Hoang P.T.N."/>
            <person name="Fiebig A."/>
            <person name="Novak P."/>
            <person name="Macas J."/>
            <person name="Cao H.X."/>
            <person name="Stepanenko A."/>
            <person name="Chen G."/>
            <person name="Borisjuk N."/>
            <person name="Scholz U."/>
            <person name="Schubert I."/>
        </authorList>
    </citation>
    <scope>NUCLEOTIDE SEQUENCE [LARGE SCALE GENOMIC DNA]</scope>
</reference>
<name>A0ABN7EB84_SPIIN</name>
<organism evidence="2 3">
    <name type="scientific">Spirodela intermedia</name>
    <name type="common">Intermediate duckweed</name>
    <dbReference type="NCBI Taxonomy" id="51605"/>
    <lineage>
        <taxon>Eukaryota</taxon>
        <taxon>Viridiplantae</taxon>
        <taxon>Streptophyta</taxon>
        <taxon>Embryophyta</taxon>
        <taxon>Tracheophyta</taxon>
        <taxon>Spermatophyta</taxon>
        <taxon>Magnoliopsida</taxon>
        <taxon>Liliopsida</taxon>
        <taxon>Araceae</taxon>
        <taxon>Lemnoideae</taxon>
        <taxon>Spirodela</taxon>
    </lineage>
</organism>
<dbReference type="Proteomes" id="UP001189122">
    <property type="component" value="Unassembled WGS sequence"/>
</dbReference>
<keyword evidence="3" id="KW-1185">Reference proteome</keyword>
<evidence type="ECO:0000313" key="3">
    <source>
        <dbReference type="Proteomes" id="UP001189122"/>
    </source>
</evidence>
<sequence length="277" mass="30558">MQGGIPGRVLSMDGACSLYGLLKPAPSSCVMTYMYPTYIPISTAANISAGKYGLFLYHEGWKAIDFNEHLQNLNGVPVRSLAAESSRAFQGGPLEPSYYKEASLTISGERSNALEGQDELSFPSSSQYTRKLDWFSVDLEEEHSALDGQILEEQTEYVVYAVHRILDQYKESMEARSKRGEVLQNLPTSFVARAVVVHPQLRKSSVETLVTLSSPHQSPPVALQPSLGQLFSEVNSEWRKGYEIQTTRAGHFLSGPKLSHVLVISIAGGVYDHQVAF</sequence>
<accession>A0ABN7EB84</accession>
<gene>
    <name evidence="2" type="ORF">SI7747_UN021512</name>
</gene>
<evidence type="ECO:0000259" key="1">
    <source>
        <dbReference type="Pfam" id="PF07819"/>
    </source>
</evidence>
<dbReference type="InterPro" id="IPR012908">
    <property type="entry name" value="PGAP1-ab_dom-like"/>
</dbReference>
<comment type="caution">
    <text evidence="2">The sequence shown here is derived from an EMBL/GenBank/DDBJ whole genome shotgun (WGS) entry which is preliminary data.</text>
</comment>
<dbReference type="EMBL" id="CACRZD030000237">
    <property type="protein sequence ID" value="CAA6675170.1"/>
    <property type="molecule type" value="Genomic_DNA"/>
</dbReference>
<dbReference type="PANTHER" id="PTHR47346:SF1">
    <property type="entry name" value="GPI INOSITOL-DEACYLASE"/>
    <property type="match status" value="1"/>
</dbReference>
<evidence type="ECO:0000313" key="2">
    <source>
        <dbReference type="EMBL" id="CAA6675170.1"/>
    </source>
</evidence>
<protein>
    <recommendedName>
        <fullName evidence="1">GPI inositol-deacylase PGAP1-like alpha/beta domain-containing protein</fullName>
    </recommendedName>
</protein>
<feature type="domain" description="GPI inositol-deacylase PGAP1-like alpha/beta" evidence="1">
    <location>
        <begin position="78"/>
        <end position="275"/>
    </location>
</feature>
<proteinExistence type="predicted"/>
<dbReference type="PANTHER" id="PTHR47346">
    <property type="entry name" value="HYDROLASES, ACTING ON ESTER BOND"/>
    <property type="match status" value="1"/>
</dbReference>